<dbReference type="SUPFAM" id="SSF52009">
    <property type="entry name" value="Phosphohistidine domain"/>
    <property type="match status" value="1"/>
</dbReference>
<feature type="domain" description="Pyruvate phosphate dikinase AMP/ATP-binding" evidence="2">
    <location>
        <begin position="15"/>
        <end position="196"/>
    </location>
</feature>
<evidence type="ECO:0008006" key="5">
    <source>
        <dbReference type="Google" id="ProtNLM"/>
    </source>
</evidence>
<dbReference type="Gene3D" id="3.30.1490.20">
    <property type="entry name" value="ATP-grasp fold, A domain"/>
    <property type="match status" value="1"/>
</dbReference>
<organism evidence="3 4">
    <name type="scientific">Vallitalea pronyensis</name>
    <dbReference type="NCBI Taxonomy" id="1348613"/>
    <lineage>
        <taxon>Bacteria</taxon>
        <taxon>Bacillati</taxon>
        <taxon>Bacillota</taxon>
        <taxon>Clostridia</taxon>
        <taxon>Lachnospirales</taxon>
        <taxon>Vallitaleaceae</taxon>
        <taxon>Vallitalea</taxon>
    </lineage>
</organism>
<proteinExistence type="predicted"/>
<evidence type="ECO:0000313" key="4">
    <source>
        <dbReference type="Proteomes" id="UP000683246"/>
    </source>
</evidence>
<dbReference type="SUPFAM" id="SSF56059">
    <property type="entry name" value="Glutathione synthetase ATP-binding domain-like"/>
    <property type="match status" value="1"/>
</dbReference>
<sequence>MIIKIKDIKRESIHKVGTKAYQISRLLKLGYHVCSGYVITTDLFIAYCKYNQIKVNDDKLPEKILRGKFDGVLIKKLQAIFEELSVITGAIIVRSSALEEDGLSTSYAGIFESVMHVKSDEDMILAIKKVWASYYSPIAKQYAHDVERHIPAMSVLIQCMIDCVKSGVTFTRHPITRQNEVVTEACWGNNQGITGGDEKDYVTPAKGMTKHQKVLTKREQKRIKIISKQLELDFLYPCDFEWGIKDGILWIFQVRPISRCNEGNVYGKVSIDNLNCILLDRYAQPATVCYLSLLESWQNRVYLSIYNNHHGLDFDEQPLCFLHNRVYWNVHYQKKYFEDDGKNRFLKRIQFYRIACNGYKSWYRRLQTYNKKITHYMHKIHHTHHDHDLLALLEDVIDNFCVFIGIDHFRFLGLAQILYDDLEKTCLHHDYDKHQIAQLIGKQTNGNKTVLANNELLELTRLIHDHDKLNLFFSQNTAEEILQEIQHNQAYAYILSRFNAFILKHGHRGTECDDLYYTHWVEEPSKVVALMKQLIRNDILCQTDDDQHIDPEQIKRNLIKTISKQHKGIGKLWYGHKLKKRITLTGEYMCLRENQRYYFDKSWLLIRQILLKISKYYRAKGVIQNSEDIFHMKIDEIKEGILYPNYLMNKDIINTRRDNYEQAKKDKPPYIIKNSVHVSVQKTGNFKSYKVMGISGGKAVGKIKIINSLDDLGQVERGDIGVVKTFHPSWTPILKIANGLIMNYGNMLSHGAVVAREYGIPVVVFNDDATTVFHNGEWVEINGTTGRIKLMNVMDVKR</sequence>
<dbReference type="PANTHER" id="PTHR43615:SF1">
    <property type="entry name" value="PPDK_N DOMAIN-CONTAINING PROTEIN"/>
    <property type="match status" value="1"/>
</dbReference>
<dbReference type="AlphaFoldDB" id="A0A8J8MI44"/>
<dbReference type="Pfam" id="PF01326">
    <property type="entry name" value="PPDK_N"/>
    <property type="match status" value="1"/>
</dbReference>
<dbReference type="InterPro" id="IPR051549">
    <property type="entry name" value="PEP_Utilizing_Enz"/>
</dbReference>
<dbReference type="Gene3D" id="3.50.30.10">
    <property type="entry name" value="Phosphohistidine domain"/>
    <property type="match status" value="1"/>
</dbReference>
<dbReference type="PANTHER" id="PTHR43615">
    <property type="entry name" value="PHOSPHOENOLPYRUVATE SYNTHASE-RELATED"/>
    <property type="match status" value="1"/>
</dbReference>
<dbReference type="GO" id="GO:0016301">
    <property type="term" value="F:kinase activity"/>
    <property type="evidence" value="ECO:0007669"/>
    <property type="project" value="InterPro"/>
</dbReference>
<dbReference type="InterPro" id="IPR002192">
    <property type="entry name" value="PPDK_AMP/ATP-bd"/>
</dbReference>
<evidence type="ECO:0000313" key="3">
    <source>
        <dbReference type="EMBL" id="QUI21862.1"/>
    </source>
</evidence>
<dbReference type="Pfam" id="PF00391">
    <property type="entry name" value="PEP-utilizers"/>
    <property type="match status" value="1"/>
</dbReference>
<evidence type="ECO:0000259" key="2">
    <source>
        <dbReference type="Pfam" id="PF01326"/>
    </source>
</evidence>
<dbReference type="InterPro" id="IPR008279">
    <property type="entry name" value="PEP-util_enz_mobile_dom"/>
</dbReference>
<gene>
    <name evidence="3" type="ORF">HZI73_05910</name>
</gene>
<accession>A0A8J8MI44</accession>
<keyword evidence="4" id="KW-1185">Reference proteome</keyword>
<evidence type="ECO:0000259" key="1">
    <source>
        <dbReference type="Pfam" id="PF00391"/>
    </source>
</evidence>
<dbReference type="RefSeq" id="WP_212697332.1">
    <property type="nucleotide sequence ID" value="NZ_CP058649.1"/>
</dbReference>
<dbReference type="Gene3D" id="3.30.470.20">
    <property type="entry name" value="ATP-grasp fold, B domain"/>
    <property type="match status" value="1"/>
</dbReference>
<dbReference type="KEGG" id="vpy:HZI73_05910"/>
<dbReference type="Proteomes" id="UP000683246">
    <property type="component" value="Chromosome"/>
</dbReference>
<feature type="domain" description="PEP-utilising enzyme mobile" evidence="1">
    <location>
        <begin position="716"/>
        <end position="786"/>
    </location>
</feature>
<dbReference type="InterPro" id="IPR036637">
    <property type="entry name" value="Phosphohistidine_dom_sf"/>
</dbReference>
<dbReference type="GO" id="GO:0005524">
    <property type="term" value="F:ATP binding"/>
    <property type="evidence" value="ECO:0007669"/>
    <property type="project" value="InterPro"/>
</dbReference>
<reference evidence="3" key="1">
    <citation type="submission" date="2020-07" db="EMBL/GenBank/DDBJ databases">
        <title>Vallitalea pronyensis genome.</title>
        <authorList>
            <person name="Postec A."/>
        </authorList>
    </citation>
    <scope>NUCLEOTIDE SEQUENCE</scope>
    <source>
        <strain evidence="3">FatNI3</strain>
    </source>
</reference>
<protein>
    <recommendedName>
        <fullName evidence="5">Phosphoenolpyruvate synthase</fullName>
    </recommendedName>
</protein>
<name>A0A8J8MI44_9FIRM</name>
<dbReference type="InterPro" id="IPR013815">
    <property type="entry name" value="ATP_grasp_subdomain_1"/>
</dbReference>
<dbReference type="EMBL" id="CP058649">
    <property type="protein sequence ID" value="QUI21862.1"/>
    <property type="molecule type" value="Genomic_DNA"/>
</dbReference>